<feature type="domain" description="PUB 62/63 C-terminal" evidence="1">
    <location>
        <begin position="66"/>
        <end position="124"/>
    </location>
</feature>
<dbReference type="InterPro" id="IPR057649">
    <property type="entry name" value="PUB62-63_C"/>
</dbReference>
<gene>
    <name evidence="2" type="ORF">B296_00019956</name>
</gene>
<dbReference type="PANTHER" id="PTHR33644">
    <property type="entry name" value="U-BOX DOMAIN-CONTAINING PROTEIN 62-RELATED"/>
    <property type="match status" value="1"/>
</dbReference>
<evidence type="ECO:0000313" key="2">
    <source>
        <dbReference type="EMBL" id="RRT82449.1"/>
    </source>
</evidence>
<dbReference type="Proteomes" id="UP000287651">
    <property type="component" value="Unassembled WGS sequence"/>
</dbReference>
<reference evidence="2 3" key="1">
    <citation type="journal article" date="2014" name="Agronomy (Basel)">
        <title>A Draft Genome Sequence for Ensete ventricosum, the Drought-Tolerant Tree Against Hunger.</title>
        <authorList>
            <person name="Harrison J."/>
            <person name="Moore K.A."/>
            <person name="Paszkiewicz K."/>
            <person name="Jones T."/>
            <person name="Grant M."/>
            <person name="Ambacheew D."/>
            <person name="Muzemil S."/>
            <person name="Studholme D.J."/>
        </authorList>
    </citation>
    <scope>NUCLEOTIDE SEQUENCE [LARGE SCALE GENOMIC DNA]</scope>
</reference>
<protein>
    <recommendedName>
        <fullName evidence="1">PUB 62/63 C-terminal domain-containing protein</fullName>
    </recommendedName>
</protein>
<dbReference type="PANTHER" id="PTHR33644:SF3">
    <property type="entry name" value="RING_U-BOX SUPERFAMILY PROTEIN"/>
    <property type="match status" value="1"/>
</dbReference>
<dbReference type="Pfam" id="PF23112">
    <property type="entry name" value="PUB62-63_C"/>
    <property type="match status" value="1"/>
</dbReference>
<dbReference type="AlphaFoldDB" id="A0A427B1R6"/>
<comment type="caution">
    <text evidence="2">The sequence shown here is derived from an EMBL/GenBank/DDBJ whole genome shotgun (WGS) entry which is preliminary data.</text>
</comment>
<sequence length="144" mass="16232">MLIPNYAVRVAATTVKMEDDRRLFHNAALRKRRKEVGEQMEALKRLAKVNGEIAAESDSPRLLKGVQYPFAVNEKVLIKGNKRTADKLVGKEAIITSQCLNGWYLLKILDSGESVRLQYRSLQKLPSSQADDRIQPQPLLISSN</sequence>
<organism evidence="2 3">
    <name type="scientific">Ensete ventricosum</name>
    <name type="common">Abyssinian banana</name>
    <name type="synonym">Musa ensete</name>
    <dbReference type="NCBI Taxonomy" id="4639"/>
    <lineage>
        <taxon>Eukaryota</taxon>
        <taxon>Viridiplantae</taxon>
        <taxon>Streptophyta</taxon>
        <taxon>Embryophyta</taxon>
        <taxon>Tracheophyta</taxon>
        <taxon>Spermatophyta</taxon>
        <taxon>Magnoliopsida</taxon>
        <taxon>Liliopsida</taxon>
        <taxon>Zingiberales</taxon>
        <taxon>Musaceae</taxon>
        <taxon>Ensete</taxon>
    </lineage>
</organism>
<accession>A0A427B1R6</accession>
<proteinExistence type="predicted"/>
<evidence type="ECO:0000313" key="3">
    <source>
        <dbReference type="Proteomes" id="UP000287651"/>
    </source>
</evidence>
<evidence type="ECO:0000259" key="1">
    <source>
        <dbReference type="Pfam" id="PF23112"/>
    </source>
</evidence>
<dbReference type="EMBL" id="AMZH03000692">
    <property type="protein sequence ID" value="RRT82449.1"/>
    <property type="molecule type" value="Genomic_DNA"/>
</dbReference>
<name>A0A427B1R6_ENSVE</name>